<dbReference type="GO" id="GO:0009098">
    <property type="term" value="P:L-leucine biosynthetic process"/>
    <property type="evidence" value="ECO:0007669"/>
    <property type="project" value="UniProtKB-KW"/>
</dbReference>
<keyword evidence="2" id="KW-0028">Amino-acid biosynthesis</keyword>
<dbReference type="OrthoDB" id="9777465at2"/>
<comment type="caution">
    <text evidence="5">The sequence shown here is derived from an EMBL/GenBank/DDBJ whole genome shotgun (WGS) entry which is preliminary data.</text>
</comment>
<evidence type="ECO:0000256" key="3">
    <source>
        <dbReference type="ARBA" id="ARBA00023239"/>
    </source>
</evidence>
<evidence type="ECO:0000256" key="2">
    <source>
        <dbReference type="ARBA" id="ARBA00022605"/>
    </source>
</evidence>
<dbReference type="Gene3D" id="3.20.19.10">
    <property type="entry name" value="Aconitase, domain 4"/>
    <property type="match status" value="1"/>
</dbReference>
<accession>A0A317PEM8</accession>
<dbReference type="RefSeq" id="WP_110034386.1">
    <property type="nucleotide sequence ID" value="NZ_QGTR01000008.1"/>
</dbReference>
<dbReference type="InterPro" id="IPR015928">
    <property type="entry name" value="Aconitase/3IPM_dehydase_swvl"/>
</dbReference>
<protein>
    <submittedName>
        <fullName evidence="5">3-isopropylmalate dehydratase small subunit</fullName>
    </submittedName>
</protein>
<keyword evidence="1" id="KW-0432">Leucine biosynthesis</keyword>
<proteinExistence type="predicted"/>
<dbReference type="PANTHER" id="PTHR43345:SF9">
    <property type="entry name" value="3-ISOPROPYLMALATE DEHYDRATASE SMALL SUBUNIT"/>
    <property type="match status" value="1"/>
</dbReference>
<organism evidence="5 6">
    <name type="scientific">Hoeflea marina</name>
    <dbReference type="NCBI Taxonomy" id="274592"/>
    <lineage>
        <taxon>Bacteria</taxon>
        <taxon>Pseudomonadati</taxon>
        <taxon>Pseudomonadota</taxon>
        <taxon>Alphaproteobacteria</taxon>
        <taxon>Hyphomicrobiales</taxon>
        <taxon>Rhizobiaceae</taxon>
        <taxon>Hoeflea</taxon>
    </lineage>
</organism>
<dbReference type="InterPro" id="IPR050075">
    <property type="entry name" value="LeuD"/>
</dbReference>
<dbReference type="PANTHER" id="PTHR43345">
    <property type="entry name" value="3-ISOPROPYLMALATE DEHYDRATASE SMALL SUBUNIT 2-RELATED-RELATED"/>
    <property type="match status" value="1"/>
</dbReference>
<reference evidence="5 6" key="1">
    <citation type="submission" date="2018-05" db="EMBL/GenBank/DDBJ databases">
        <title>Genomic Encyclopedia of Type Strains, Phase IV (KMG-IV): sequencing the most valuable type-strain genomes for metagenomic binning, comparative biology and taxonomic classification.</title>
        <authorList>
            <person name="Goeker M."/>
        </authorList>
    </citation>
    <scope>NUCLEOTIDE SEQUENCE [LARGE SCALE GENOMIC DNA]</scope>
    <source>
        <strain evidence="5 6">DSM 16791</strain>
    </source>
</reference>
<dbReference type="AlphaFoldDB" id="A0A317PEM8"/>
<dbReference type="GO" id="GO:0016829">
    <property type="term" value="F:lyase activity"/>
    <property type="evidence" value="ECO:0007669"/>
    <property type="project" value="UniProtKB-KW"/>
</dbReference>
<gene>
    <name evidence="5" type="ORF">DFR52_10847</name>
</gene>
<evidence type="ECO:0000313" key="5">
    <source>
        <dbReference type="EMBL" id="PWV95783.1"/>
    </source>
</evidence>
<evidence type="ECO:0000313" key="6">
    <source>
        <dbReference type="Proteomes" id="UP000246352"/>
    </source>
</evidence>
<dbReference type="EMBL" id="QGTR01000008">
    <property type="protein sequence ID" value="PWV95783.1"/>
    <property type="molecule type" value="Genomic_DNA"/>
</dbReference>
<sequence length="171" mass="18704">MALENLRGRVAFIFEEVNFDVDQIVGVKNIKITDIDELAAAAMQSYDPDFRTAVRPGDILVGADNFGYGHPHYPPMRAMRHIGIAGVLAESFSPGYWRGEISMGFPQATCPGILGMVERWDEIEIDWAANEVRNLTRGGSLPIDPLSNADRAMLDAGGLIGYLQGKRQPAA</sequence>
<dbReference type="SUPFAM" id="SSF52016">
    <property type="entry name" value="LeuD/IlvD-like"/>
    <property type="match status" value="1"/>
</dbReference>
<evidence type="ECO:0000256" key="4">
    <source>
        <dbReference type="ARBA" id="ARBA00023304"/>
    </source>
</evidence>
<keyword evidence="4" id="KW-0100">Branched-chain amino acid biosynthesis</keyword>
<keyword evidence="3" id="KW-0456">Lyase</keyword>
<name>A0A317PEM8_9HYPH</name>
<evidence type="ECO:0000256" key="1">
    <source>
        <dbReference type="ARBA" id="ARBA00022430"/>
    </source>
</evidence>
<keyword evidence="6" id="KW-1185">Reference proteome</keyword>
<dbReference type="Proteomes" id="UP000246352">
    <property type="component" value="Unassembled WGS sequence"/>
</dbReference>